<reference evidence="1 2" key="1">
    <citation type="submission" date="2018-07" db="EMBL/GenBank/DDBJ databases">
        <title>Complete genome sequence of Flavobacterium arcticum type strain SM1502T.</title>
        <authorList>
            <person name="Li Y."/>
            <person name="Li D.-D."/>
        </authorList>
    </citation>
    <scope>NUCLEOTIDE SEQUENCE [LARGE SCALE GENOMIC DNA]</scope>
    <source>
        <strain evidence="1 2">SM1502</strain>
    </source>
</reference>
<dbReference type="PROSITE" id="PS51257">
    <property type="entry name" value="PROKAR_LIPOPROTEIN"/>
    <property type="match status" value="1"/>
</dbReference>
<dbReference type="KEGG" id="fat:DVK85_10650"/>
<evidence type="ECO:0000313" key="1">
    <source>
        <dbReference type="EMBL" id="AXG74663.1"/>
    </source>
</evidence>
<evidence type="ECO:0000313" key="2">
    <source>
        <dbReference type="Proteomes" id="UP000253951"/>
    </source>
</evidence>
<dbReference type="Pfam" id="PF14054">
    <property type="entry name" value="DUF4249"/>
    <property type="match status" value="1"/>
</dbReference>
<name>A0A345HDK3_9FLAO</name>
<sequence length="276" mass="31091">MKNIKLILLFVTTILFISCEEVVHLDLDTEDPKLVIDASIIWVKGTTGNEQVVKLTTSAGYYETTVPTVSDATVFIVNTDNGAVFNFVETVLGTGEYVCTNFEPIINNNYELTVIYDGETYIATEKMYPVPSIENITQDDESGFDGSSMEIEVFFQDDAITENYYLARFDTDIYPYPEYTALDDEFNNGNLMSVLYIDDDLETGDVLDIRLAGTSRRYYDYMELVITIIEGGAGSGPFQTTPAAVRGNFVNQTNTNNYPYGYFHISEVDYIQYTVQ</sequence>
<gene>
    <name evidence="1" type="ORF">DVK85_10650</name>
</gene>
<proteinExistence type="predicted"/>
<keyword evidence="2" id="KW-1185">Reference proteome</keyword>
<dbReference type="InterPro" id="IPR025345">
    <property type="entry name" value="DUF4249"/>
</dbReference>
<dbReference type="OrthoDB" id="1430047at2"/>
<dbReference type="Proteomes" id="UP000253951">
    <property type="component" value="Chromosome"/>
</dbReference>
<dbReference type="AlphaFoldDB" id="A0A345HDK3"/>
<dbReference type="RefSeq" id="WP_114678421.1">
    <property type="nucleotide sequence ID" value="NZ_CP031188.1"/>
</dbReference>
<dbReference type="EMBL" id="CP031188">
    <property type="protein sequence ID" value="AXG74663.1"/>
    <property type="molecule type" value="Genomic_DNA"/>
</dbReference>
<accession>A0A345HDK3</accession>
<organism evidence="1 2">
    <name type="scientific">Flavobacterium arcticum</name>
    <dbReference type="NCBI Taxonomy" id="1784713"/>
    <lineage>
        <taxon>Bacteria</taxon>
        <taxon>Pseudomonadati</taxon>
        <taxon>Bacteroidota</taxon>
        <taxon>Flavobacteriia</taxon>
        <taxon>Flavobacteriales</taxon>
        <taxon>Flavobacteriaceae</taxon>
        <taxon>Flavobacterium</taxon>
    </lineage>
</organism>
<protein>
    <submittedName>
        <fullName evidence="1">DUF4249 domain-containing protein</fullName>
    </submittedName>
</protein>